<reference evidence="3" key="1">
    <citation type="journal article" date="2016" name="Front. Microbiol.">
        <title>Genome Sequence of the Piezophilic, Mesophilic Sulfate-Reducing Bacterium Desulfovibrio indicus J2T.</title>
        <authorList>
            <person name="Cao J."/>
            <person name="Maignien L."/>
            <person name="Shao Z."/>
            <person name="Alain K."/>
            <person name="Jebbar M."/>
        </authorList>
    </citation>
    <scope>NUCLEOTIDE SEQUENCE</scope>
    <source>
        <strain evidence="3">DSM 16372</strain>
    </source>
</reference>
<gene>
    <name evidence="3" type="primary">hisC_1</name>
    <name evidence="3" type="ORF">BHAOGJBA_2849</name>
</gene>
<dbReference type="PANTHER" id="PTHR43510:SF1">
    <property type="entry name" value="AMINOTRANSFERASE FUNCTION, HYPOTHETICAL (EUROFUNG)"/>
    <property type="match status" value="1"/>
</dbReference>
<comment type="similarity">
    <text evidence="1">Belongs to the class-I pyridoxal-phosphate-dependent aminotransferase family.</text>
</comment>
<dbReference type="Gene3D" id="3.90.1150.10">
    <property type="entry name" value="Aspartate Aminotransferase, domain 1"/>
    <property type="match status" value="1"/>
</dbReference>
<dbReference type="SUPFAM" id="SSF53383">
    <property type="entry name" value="PLP-dependent transferases"/>
    <property type="match status" value="1"/>
</dbReference>
<organism evidence="3 4">
    <name type="scientific">Methylobacterium hispanicum</name>
    <dbReference type="NCBI Taxonomy" id="270350"/>
    <lineage>
        <taxon>Bacteria</taxon>
        <taxon>Pseudomonadati</taxon>
        <taxon>Pseudomonadota</taxon>
        <taxon>Alphaproteobacteria</taxon>
        <taxon>Hyphomicrobiales</taxon>
        <taxon>Methylobacteriaceae</taxon>
        <taxon>Methylobacterium</taxon>
    </lineage>
</organism>
<dbReference type="InterPro" id="IPR015421">
    <property type="entry name" value="PyrdxlP-dep_Trfase_major"/>
</dbReference>
<keyword evidence="1" id="KW-0808">Transferase</keyword>
<dbReference type="AlphaFoldDB" id="A0AAV4ZMI3"/>
<dbReference type="Pfam" id="PF00155">
    <property type="entry name" value="Aminotran_1_2"/>
    <property type="match status" value="1"/>
</dbReference>
<dbReference type="InterPro" id="IPR015424">
    <property type="entry name" value="PyrdxlP-dep_Trfase"/>
</dbReference>
<sequence length="383" mass="41132">MTEPFALAAYLSRWIPAVRHDLAASDSETTTLSDLLDLAGQDDRARWRGLGFGYLDPRGADWLRGAVAARHRRLTADDVLCCAGAQEALAAVVAALLTPRDHAVVVLPIYQPSEEAVTALCGATGVALRETEGWRLDVGEVEAALTPRTRLVLMNMPNSPTGATLDATTMGDLVALCRRRGLWLVCDEVYRHTLNRAPNLAPDRAQGTAAVADLYERGISIDGLSKGFGLAGLRVGWIACRDRRLLEAALNAKNRMSSCLCAASEVLAHVALGAEARILARSRAVGTRSRARLDALIARHPETFGADASHNLAFAFPRYLGPEGADGFARDLARRAGILVLPASLWRSRLGRVPTDRLRIGLGRAGAVPALDALDRHLRVPVP</sequence>
<protein>
    <recommendedName>
        <fullName evidence="1">Aminotransferase</fullName>
        <ecNumber evidence="1">2.6.1.-</ecNumber>
    </recommendedName>
</protein>
<dbReference type="Proteomes" id="UP001055247">
    <property type="component" value="Unassembled WGS sequence"/>
</dbReference>
<dbReference type="PANTHER" id="PTHR43510">
    <property type="entry name" value="AMINOTRANSFERASE FUNCTION, HYPOTHETICAL (EUROFUNG)"/>
    <property type="match status" value="1"/>
</dbReference>
<dbReference type="Gene3D" id="3.40.640.10">
    <property type="entry name" value="Type I PLP-dependent aspartate aminotransferase-like (Major domain)"/>
    <property type="match status" value="1"/>
</dbReference>
<reference evidence="3" key="2">
    <citation type="submission" date="2021-08" db="EMBL/GenBank/DDBJ databases">
        <authorList>
            <person name="Tani A."/>
            <person name="Ola A."/>
            <person name="Ogura Y."/>
            <person name="Katsura K."/>
            <person name="Hayashi T."/>
        </authorList>
    </citation>
    <scope>NUCLEOTIDE SEQUENCE</scope>
    <source>
        <strain evidence="3">DSM 16372</strain>
    </source>
</reference>
<evidence type="ECO:0000313" key="3">
    <source>
        <dbReference type="EMBL" id="GJD89323.1"/>
    </source>
</evidence>
<dbReference type="EMBL" id="BPQO01000011">
    <property type="protein sequence ID" value="GJD89323.1"/>
    <property type="molecule type" value="Genomic_DNA"/>
</dbReference>
<dbReference type="InterPro" id="IPR015422">
    <property type="entry name" value="PyrdxlP-dep_Trfase_small"/>
</dbReference>
<dbReference type="EC" id="2.6.1.-" evidence="1"/>
<dbReference type="InterPro" id="IPR004839">
    <property type="entry name" value="Aminotransferase_I/II_large"/>
</dbReference>
<keyword evidence="1 3" id="KW-0032">Aminotransferase</keyword>
<evidence type="ECO:0000256" key="1">
    <source>
        <dbReference type="RuleBase" id="RU000481"/>
    </source>
</evidence>
<proteinExistence type="inferred from homology"/>
<dbReference type="PROSITE" id="PS00105">
    <property type="entry name" value="AA_TRANSFER_CLASS_1"/>
    <property type="match status" value="1"/>
</dbReference>
<accession>A0AAV4ZMI3</accession>
<keyword evidence="4" id="KW-1185">Reference proteome</keyword>
<dbReference type="GO" id="GO:0008483">
    <property type="term" value="F:transaminase activity"/>
    <property type="evidence" value="ECO:0007669"/>
    <property type="project" value="UniProtKB-KW"/>
</dbReference>
<comment type="caution">
    <text evidence="3">The sequence shown here is derived from an EMBL/GenBank/DDBJ whole genome shotgun (WGS) entry which is preliminary data.</text>
</comment>
<comment type="cofactor">
    <cofactor evidence="1">
        <name>pyridoxal 5'-phosphate</name>
        <dbReference type="ChEBI" id="CHEBI:597326"/>
    </cofactor>
</comment>
<evidence type="ECO:0000313" key="4">
    <source>
        <dbReference type="Proteomes" id="UP001055247"/>
    </source>
</evidence>
<dbReference type="GO" id="GO:0030170">
    <property type="term" value="F:pyridoxal phosphate binding"/>
    <property type="evidence" value="ECO:0007669"/>
    <property type="project" value="InterPro"/>
</dbReference>
<dbReference type="CDD" id="cd00609">
    <property type="entry name" value="AAT_like"/>
    <property type="match status" value="1"/>
</dbReference>
<name>A0AAV4ZMI3_9HYPH</name>
<dbReference type="RefSeq" id="WP_238230175.1">
    <property type="nucleotide sequence ID" value="NZ_BPQO01000011.1"/>
</dbReference>
<evidence type="ECO:0000259" key="2">
    <source>
        <dbReference type="Pfam" id="PF00155"/>
    </source>
</evidence>
<feature type="domain" description="Aminotransferase class I/classII large" evidence="2">
    <location>
        <begin position="52"/>
        <end position="362"/>
    </location>
</feature>
<dbReference type="InterPro" id="IPR004838">
    <property type="entry name" value="NHTrfase_class1_PyrdxlP-BS"/>
</dbReference>